<dbReference type="GeneID" id="85377894"/>
<organism evidence="3 4">
    <name type="scientific">Colletotrichum paranaense</name>
    <dbReference type="NCBI Taxonomy" id="1914294"/>
    <lineage>
        <taxon>Eukaryota</taxon>
        <taxon>Fungi</taxon>
        <taxon>Dikarya</taxon>
        <taxon>Ascomycota</taxon>
        <taxon>Pezizomycotina</taxon>
        <taxon>Sordariomycetes</taxon>
        <taxon>Hypocreomycetidae</taxon>
        <taxon>Glomerellales</taxon>
        <taxon>Glomerellaceae</taxon>
        <taxon>Colletotrichum</taxon>
        <taxon>Colletotrichum acutatum species complex</taxon>
    </lineage>
</organism>
<reference evidence="3 4" key="1">
    <citation type="submission" date="2016-10" db="EMBL/GenBank/DDBJ databases">
        <title>The genome sequence of Colletotrichum fioriniae PJ7.</title>
        <authorList>
            <person name="Baroncelli R."/>
        </authorList>
    </citation>
    <scope>NUCLEOTIDE SEQUENCE [LARGE SCALE GENOMIC DNA]</scope>
    <source>
        <strain evidence="3 4">IMI 384185</strain>
    </source>
</reference>
<proteinExistence type="predicted"/>
<dbReference type="EMBL" id="MOPA01000007">
    <property type="protein sequence ID" value="KAK1536189.1"/>
    <property type="molecule type" value="Genomic_DNA"/>
</dbReference>
<evidence type="ECO:0000313" key="3">
    <source>
        <dbReference type="EMBL" id="KAK1536189.1"/>
    </source>
</evidence>
<feature type="chain" id="PRO_5045240031" description="Integral membrane protein" evidence="2">
    <location>
        <begin position="26"/>
        <end position="160"/>
    </location>
</feature>
<keyword evidence="1" id="KW-1133">Transmembrane helix</keyword>
<keyword evidence="4" id="KW-1185">Reference proteome</keyword>
<accession>A0ABQ9SIT8</accession>
<feature type="signal peptide" evidence="2">
    <location>
        <begin position="1"/>
        <end position="25"/>
    </location>
</feature>
<comment type="caution">
    <text evidence="3">The sequence shown here is derived from an EMBL/GenBank/DDBJ whole genome shotgun (WGS) entry which is preliminary data.</text>
</comment>
<dbReference type="Proteomes" id="UP001241169">
    <property type="component" value="Unassembled WGS sequence"/>
</dbReference>
<keyword evidence="2" id="KW-0732">Signal</keyword>
<protein>
    <recommendedName>
        <fullName evidence="5">Integral membrane protein</fullName>
    </recommendedName>
</protein>
<gene>
    <name evidence="3" type="ORF">CPAR01_09731</name>
</gene>
<evidence type="ECO:0000256" key="1">
    <source>
        <dbReference type="SAM" id="Phobius"/>
    </source>
</evidence>
<sequence length="160" mass="17788">MICWRSFHQSFFFFFGLLLPATIRARGLRNDAAESTAPHGCEVRMGKGETAGGGRGTRARIHFIVDRSTPHHTTPRIRAWLVAGPTTFLSIFGFQMFERGRRSPRGHGGPGDTLTLGVERILGCTLVVFCLLFFHHLLLCCALIMSFPPVGNFHQKGLFS</sequence>
<keyword evidence="1" id="KW-0472">Membrane</keyword>
<evidence type="ECO:0000256" key="2">
    <source>
        <dbReference type="SAM" id="SignalP"/>
    </source>
</evidence>
<dbReference type="RefSeq" id="XP_060348125.1">
    <property type="nucleotide sequence ID" value="XM_060493995.1"/>
</dbReference>
<evidence type="ECO:0008006" key="5">
    <source>
        <dbReference type="Google" id="ProtNLM"/>
    </source>
</evidence>
<evidence type="ECO:0000313" key="4">
    <source>
        <dbReference type="Proteomes" id="UP001241169"/>
    </source>
</evidence>
<feature type="transmembrane region" description="Helical" evidence="1">
    <location>
        <begin position="121"/>
        <end position="147"/>
    </location>
</feature>
<name>A0ABQ9SIT8_9PEZI</name>
<keyword evidence="1" id="KW-0812">Transmembrane</keyword>